<proteinExistence type="predicted"/>
<evidence type="ECO:0000313" key="1">
    <source>
        <dbReference type="EMBL" id="KAJ0040911.1"/>
    </source>
</evidence>
<dbReference type="EMBL" id="CM047740">
    <property type="protein sequence ID" value="KAJ0040911.1"/>
    <property type="molecule type" value="Genomic_DNA"/>
</dbReference>
<protein>
    <submittedName>
        <fullName evidence="1">Uncharacterized protein</fullName>
    </submittedName>
</protein>
<sequence length="933" mass="105706">MRCFLQTCIKRILLPSTLQIGSTHHFPTIFMKPFSSQELHASNVKIGELSRAGNIQAARQLFDKMTTKDVVTWNAIVTGHWQNGFLEESKILFQIMPVKNIVSWNSMIAGCIENEKIDQALDYFRAMPKRNTASYNAMISGFVKYGRIEEASRLFEEIPRKNVISYTAMIDGYMKIGEVDKARALFDYMRCKNVVSWTVMISGYVENGRFDEARVLFEEMPESSKNVVAVTAMIMGYCKEGMVENARYLFERIQTKDLVSYNAMISGYAQNGAGEKALSLYSKMLGMGMQPDQATLVSVFTAYCVGVSEMQQEMRPVEELLTETKERLDATEEERDRVVDELLEMKRLAQDANMMLSEKQLSSRKVADLYTEINLLNESLSEELTIKDKHIESLKVELGKEKRELEAKLVQKDASLVELRSSLSTLKSSEAHAMTLLSESKKRFEELQAEIEKGKESEKKMLDSFVAQTKQLEQTKIALEESKLQMDSLHKTVKEPEVSSRKGGLNASQDCLEDSKGTLDILKSELQSAKENERVSSLKVNSLLEELSMVKTELKLATEAEETNKKAMDGLALALKEVTSESIQVKETLASTQAELEDTKAEAEQLKLKLKSIEDEYKVQFDGLKKVAELYKNTVDRLRSEAEESLLAWSGKETCFVGVIRRAEDERDLAQQENLKLLESLRISENMTKTAKQENARLRDVLKQALNEANVAKEAAGIARAENSQLHDSLQEKEEALDFMNRENENLKMNEAAALESIKELKRLLYEASAKDDKEQGNKLKMQNSMDKEYHSKKLLDAFGFNLKELKIPKKHEGEEKDVDEDEKTLNKNGDDNDSANVDDHLSGSIFDIYTPGSATHHRKNSSAFTDEGSGTFSDTQLEHIDGTHGDDLEVEVDKSTRKKKALIRKFGDLLMRRSYHKKEPSSSEIKKEPQPQ</sequence>
<dbReference type="Proteomes" id="UP001163603">
    <property type="component" value="Chromosome 5"/>
</dbReference>
<organism evidence="1 2">
    <name type="scientific">Pistacia integerrima</name>
    <dbReference type="NCBI Taxonomy" id="434235"/>
    <lineage>
        <taxon>Eukaryota</taxon>
        <taxon>Viridiplantae</taxon>
        <taxon>Streptophyta</taxon>
        <taxon>Embryophyta</taxon>
        <taxon>Tracheophyta</taxon>
        <taxon>Spermatophyta</taxon>
        <taxon>Magnoliopsida</taxon>
        <taxon>eudicotyledons</taxon>
        <taxon>Gunneridae</taxon>
        <taxon>Pentapetalae</taxon>
        <taxon>rosids</taxon>
        <taxon>malvids</taxon>
        <taxon>Sapindales</taxon>
        <taxon>Anacardiaceae</taxon>
        <taxon>Pistacia</taxon>
    </lineage>
</organism>
<accession>A0ACC0YR63</accession>
<comment type="caution">
    <text evidence="1">The sequence shown here is derived from an EMBL/GenBank/DDBJ whole genome shotgun (WGS) entry which is preliminary data.</text>
</comment>
<keyword evidence="2" id="KW-1185">Reference proteome</keyword>
<name>A0ACC0YR63_9ROSI</name>
<reference evidence="2" key="1">
    <citation type="journal article" date="2023" name="G3 (Bethesda)">
        <title>Genome assembly and association tests identify interacting loci associated with vigor, precocity, and sex in interspecific pistachio rootstocks.</title>
        <authorList>
            <person name="Palmer W."/>
            <person name="Jacygrad E."/>
            <person name="Sagayaradj S."/>
            <person name="Cavanaugh K."/>
            <person name="Han R."/>
            <person name="Bertier L."/>
            <person name="Beede B."/>
            <person name="Kafkas S."/>
            <person name="Golino D."/>
            <person name="Preece J."/>
            <person name="Michelmore R."/>
        </authorList>
    </citation>
    <scope>NUCLEOTIDE SEQUENCE [LARGE SCALE GENOMIC DNA]</scope>
</reference>
<evidence type="ECO:0000313" key="2">
    <source>
        <dbReference type="Proteomes" id="UP001163603"/>
    </source>
</evidence>
<gene>
    <name evidence="1" type="ORF">Pint_27619</name>
</gene>